<proteinExistence type="predicted"/>
<evidence type="ECO:0000313" key="2">
    <source>
        <dbReference type="Proteomes" id="UP000324252"/>
    </source>
</evidence>
<organism evidence="1 2">
    <name type="scientific">Lutimaribacter pacificus</name>
    <dbReference type="NCBI Taxonomy" id="391948"/>
    <lineage>
        <taxon>Bacteria</taxon>
        <taxon>Pseudomonadati</taxon>
        <taxon>Pseudomonadota</taxon>
        <taxon>Alphaproteobacteria</taxon>
        <taxon>Rhodobacterales</taxon>
        <taxon>Roseobacteraceae</taxon>
        <taxon>Lutimaribacter</taxon>
    </lineage>
</organism>
<evidence type="ECO:0000313" key="1">
    <source>
        <dbReference type="EMBL" id="SHJ38058.1"/>
    </source>
</evidence>
<dbReference type="EMBL" id="FQZZ01000001">
    <property type="protein sequence ID" value="SHJ38058.1"/>
    <property type="molecule type" value="Genomic_DNA"/>
</dbReference>
<dbReference type="OrthoDB" id="7870663at2"/>
<dbReference type="AlphaFoldDB" id="A0A1H0D1N4"/>
<keyword evidence="2" id="KW-1185">Reference proteome</keyword>
<accession>A0A1H0D1N4</accession>
<reference evidence="1 2" key="1">
    <citation type="submission" date="2016-11" db="EMBL/GenBank/DDBJ databases">
        <authorList>
            <person name="Varghese N."/>
            <person name="Submissions S."/>
        </authorList>
    </citation>
    <scope>NUCLEOTIDE SEQUENCE [LARGE SCALE GENOMIC DNA]</scope>
    <source>
        <strain evidence="1 2">DSM 29620</strain>
    </source>
</reference>
<dbReference type="Proteomes" id="UP000324252">
    <property type="component" value="Unassembled WGS sequence"/>
</dbReference>
<sequence>MQSDVDRYCHLAIEFQYAQKDLQGRIDTRIEALRPIRAVLSGFDFWQLQDHRRRCAPGGSAPRPLLAAYLRAKLTDAAIADTRRAPVPFVAGDSEVLCRLDRHAPCRLHLYHWTPPERPHPVSAGSWLGAALIGMAEGQVVSLRGLPGAPADRIEVLATTPAS</sequence>
<dbReference type="RefSeq" id="WP_149787017.1">
    <property type="nucleotide sequence ID" value="NZ_FNIO01000001.1"/>
</dbReference>
<name>A0A1H0D1N4_9RHOB</name>
<protein>
    <submittedName>
        <fullName evidence="1">Uncharacterized protein</fullName>
    </submittedName>
</protein>
<gene>
    <name evidence="1" type="ORF">SAMN05444142_10161</name>
</gene>